<comment type="caution">
    <text evidence="1">The sequence shown here is derived from an EMBL/GenBank/DDBJ whole genome shotgun (WGS) entry which is preliminary data.</text>
</comment>
<organism evidence="1">
    <name type="scientific">Tolypothrix bouteillei VB521301</name>
    <dbReference type="NCBI Taxonomy" id="1479485"/>
    <lineage>
        <taxon>Bacteria</taxon>
        <taxon>Bacillati</taxon>
        <taxon>Cyanobacteriota</taxon>
        <taxon>Cyanophyceae</taxon>
        <taxon>Nostocales</taxon>
        <taxon>Tolypothrichaceae</taxon>
        <taxon>Tolypothrix</taxon>
    </lineage>
</organism>
<evidence type="ECO:0000313" key="1">
    <source>
        <dbReference type="EMBL" id="KIE06323.1"/>
    </source>
</evidence>
<dbReference type="EMBL" id="JHEG02000070">
    <property type="protein sequence ID" value="KIE06323.1"/>
    <property type="molecule type" value="Genomic_DNA"/>
</dbReference>
<reference evidence="1" key="1">
    <citation type="journal article" date="2015" name="Genome Announc.">
        <title>Draft Genome Sequence of Tolypothrix boutellei Strain VB521301.</title>
        <authorList>
            <person name="Chandrababunaidu M.M."/>
            <person name="Singh D."/>
            <person name="Sen D."/>
            <person name="Bhan S."/>
            <person name="Das S."/>
            <person name="Gupta A."/>
            <person name="Adhikary S.P."/>
            <person name="Tripathy S."/>
        </authorList>
    </citation>
    <scope>NUCLEOTIDE SEQUENCE</scope>
    <source>
        <strain evidence="1">VB521301</strain>
    </source>
</reference>
<protein>
    <submittedName>
        <fullName evidence="1">Uncharacterized protein</fullName>
    </submittedName>
</protein>
<proteinExistence type="predicted"/>
<dbReference type="GO" id="GO:0006355">
    <property type="term" value="P:regulation of DNA-templated transcription"/>
    <property type="evidence" value="ECO:0007669"/>
    <property type="project" value="InterPro"/>
</dbReference>
<name>A0A0C1QR14_9CYAN</name>
<dbReference type="SUPFAM" id="SSF47598">
    <property type="entry name" value="Ribbon-helix-helix"/>
    <property type="match status" value="1"/>
</dbReference>
<dbReference type="AlphaFoldDB" id="A0A0C1QR14"/>
<gene>
    <name evidence="1" type="ORF">DA73_0245700</name>
</gene>
<dbReference type="InterPro" id="IPR010985">
    <property type="entry name" value="Ribbon_hlx_hlx"/>
</dbReference>
<sequence length="83" mass="9363">MTLSMARPRKQREEVQTTFRVDPVVKRAIEQTAEVATRSVNNHIEYLIKLGLLAFAGIDPNSLSQAQIAAKFEEIYGDKENKS</sequence>
<accession>A0A0C1QR14</accession>